<reference evidence="4 5" key="1">
    <citation type="journal article" date="2015" name="PLoS ONE">
        <title>Lysis to Kill: Evaluation of the Lytic Abilities, and Genomics of Nine Bacteriophages Infective for Gordonia spp. and Their Potential Use in Activated Sludge Foam Biocontrol.</title>
        <authorList>
            <person name="Dyson Z.A."/>
            <person name="Tucci J."/>
            <person name="Seviour R.J."/>
            <person name="Petrovski S."/>
        </authorList>
    </citation>
    <scope>NUCLEOTIDE SEQUENCE [LARGE SCALE GENOMIC DNA]</scope>
</reference>
<protein>
    <submittedName>
        <fullName evidence="4">ATPase family protein</fullName>
    </submittedName>
</protein>
<accession>A0A0K0NLB1</accession>
<dbReference type="GO" id="GO:0016887">
    <property type="term" value="F:ATP hydrolysis activity"/>
    <property type="evidence" value="ECO:0007669"/>
    <property type="project" value="InterPro"/>
</dbReference>
<dbReference type="InterPro" id="IPR027417">
    <property type="entry name" value="P-loop_NTPase"/>
</dbReference>
<feature type="coiled-coil region" evidence="1">
    <location>
        <begin position="283"/>
        <end position="319"/>
    </location>
</feature>
<feature type="compositionally biased region" description="Basic and acidic residues" evidence="2">
    <location>
        <begin position="331"/>
        <end position="346"/>
    </location>
</feature>
<dbReference type="Pfam" id="PF07728">
    <property type="entry name" value="AAA_5"/>
    <property type="match status" value="1"/>
</dbReference>
<proteinExistence type="predicted"/>
<keyword evidence="5" id="KW-1185">Reference proteome</keyword>
<dbReference type="PANTHER" id="PTHR42759">
    <property type="entry name" value="MOXR FAMILY PROTEIN"/>
    <property type="match status" value="1"/>
</dbReference>
<dbReference type="GeneID" id="28801111"/>
<dbReference type="SMART" id="SM00382">
    <property type="entry name" value="AAA"/>
    <property type="match status" value="1"/>
</dbReference>
<dbReference type="Gene3D" id="3.40.50.300">
    <property type="entry name" value="P-loop containing nucleotide triphosphate hydrolases"/>
    <property type="match status" value="1"/>
</dbReference>
<evidence type="ECO:0000256" key="2">
    <source>
        <dbReference type="SAM" id="MobiDB-lite"/>
    </source>
</evidence>
<organism evidence="4 5">
    <name type="scientific">Gordonia phage GMA6</name>
    <dbReference type="NCBI Taxonomy" id="1647285"/>
    <lineage>
        <taxon>Viruses</taxon>
        <taxon>Duplodnaviria</taxon>
        <taxon>Heunggongvirae</taxon>
        <taxon>Uroviricota</taxon>
        <taxon>Caudoviricetes</taxon>
        <taxon>Bendigovirus</taxon>
        <taxon>Bendigovirus GMA6</taxon>
    </lineage>
</organism>
<dbReference type="KEGG" id="vg:28801111"/>
<dbReference type="Proteomes" id="UP000203886">
    <property type="component" value="Segment"/>
</dbReference>
<evidence type="ECO:0000259" key="3">
    <source>
        <dbReference type="SMART" id="SM00382"/>
    </source>
</evidence>
<dbReference type="InterPro" id="IPR050764">
    <property type="entry name" value="CbbQ/NirQ/NorQ/GpvN"/>
</dbReference>
<evidence type="ECO:0000256" key="1">
    <source>
        <dbReference type="SAM" id="Coils"/>
    </source>
</evidence>
<name>A0A0K0NLB1_9CAUD</name>
<gene>
    <name evidence="4" type="ORF">GMA6_61</name>
</gene>
<keyword evidence="1" id="KW-0175">Coiled coil</keyword>
<dbReference type="RefSeq" id="YP_009273543.1">
    <property type="nucleotide sequence ID" value="NC_030906.1"/>
</dbReference>
<feature type="compositionally biased region" description="Acidic residues" evidence="2">
    <location>
        <begin position="351"/>
        <end position="399"/>
    </location>
</feature>
<dbReference type="InterPro" id="IPR003593">
    <property type="entry name" value="AAA+_ATPase"/>
</dbReference>
<feature type="domain" description="AAA+ ATPase" evidence="3">
    <location>
        <begin position="63"/>
        <end position="211"/>
    </location>
</feature>
<dbReference type="PANTHER" id="PTHR42759:SF1">
    <property type="entry name" value="MAGNESIUM-CHELATASE SUBUNIT CHLD"/>
    <property type="match status" value="1"/>
</dbReference>
<dbReference type="InterPro" id="IPR011704">
    <property type="entry name" value="ATPase_dyneun-rel_AAA"/>
</dbReference>
<dbReference type="GO" id="GO:0005524">
    <property type="term" value="F:ATP binding"/>
    <property type="evidence" value="ECO:0007669"/>
    <property type="project" value="InterPro"/>
</dbReference>
<dbReference type="SUPFAM" id="SSF52540">
    <property type="entry name" value="P-loop containing nucleoside triphosphate hydrolases"/>
    <property type="match status" value="1"/>
</dbReference>
<evidence type="ECO:0000313" key="4">
    <source>
        <dbReference type="EMBL" id="AKL88342.1"/>
    </source>
</evidence>
<sequence>MTAARTRVRKPAVKKEVAAPRQAIIPEKSFYDSYVSRVVIAGDKARGSKDLTDFDIFERAFARNENVLLEGPTGCAKTSAILAYAAYKEVPFYAIPSNIGIEPSQLFGKFVPMPNGSIEWVDGPVTSIVRNGGVLLINEVNFMPDRVATVLFGLLDKRRQITLLDHNAEVIDANEDLLIVADMNPEYEGTRPLNKAFRNRFSVQIPWGYDNEVEKKLLKSKSLIDMAEKLRVDADNGGLETPCSTNMLMEFESNYNDMGYDYAAFMFISHYQAEERGAVRLIMDTYRDNLDRELDEKARKAEERARKAEERKLAKLRKELESLIDPVREDKQRVVEADDPENEGHKTYVLVDDEWGIEGLDWEWTDEDDDSDDDDSEEESDDDVAFDDDDEDDELDNAF</sequence>
<evidence type="ECO:0000313" key="5">
    <source>
        <dbReference type="Proteomes" id="UP000203886"/>
    </source>
</evidence>
<dbReference type="EMBL" id="KR063280">
    <property type="protein sequence ID" value="AKL88342.1"/>
    <property type="molecule type" value="Genomic_DNA"/>
</dbReference>
<feature type="region of interest" description="Disordered" evidence="2">
    <location>
        <begin position="331"/>
        <end position="399"/>
    </location>
</feature>